<proteinExistence type="predicted"/>
<dbReference type="GO" id="GO:0000428">
    <property type="term" value="C:DNA-directed RNA polymerase complex"/>
    <property type="evidence" value="ECO:0007669"/>
    <property type="project" value="UniProtKB-KW"/>
</dbReference>
<evidence type="ECO:0000313" key="3">
    <source>
        <dbReference type="EMBL" id="GGU47292.1"/>
    </source>
</evidence>
<dbReference type="SUPFAM" id="SSF88946">
    <property type="entry name" value="Sigma2 domain of RNA polymerase sigma factors"/>
    <property type="match status" value="1"/>
</dbReference>
<comment type="caution">
    <text evidence="3">The sequence shown here is derived from an EMBL/GenBank/DDBJ whole genome shotgun (WGS) entry which is preliminary data.</text>
</comment>
<dbReference type="InterPro" id="IPR013325">
    <property type="entry name" value="RNA_pol_sigma_r2"/>
</dbReference>
<dbReference type="SUPFAM" id="SSF88659">
    <property type="entry name" value="Sigma3 and sigma4 domains of RNA polymerase sigma factors"/>
    <property type="match status" value="1"/>
</dbReference>
<organism evidence="3 4">
    <name type="scientific">Streptomyces albospinus</name>
    <dbReference type="NCBI Taxonomy" id="285515"/>
    <lineage>
        <taxon>Bacteria</taxon>
        <taxon>Bacillati</taxon>
        <taxon>Actinomycetota</taxon>
        <taxon>Actinomycetes</taxon>
        <taxon>Kitasatosporales</taxon>
        <taxon>Streptomycetaceae</taxon>
        <taxon>Streptomyces</taxon>
    </lineage>
</organism>
<dbReference type="PANTHER" id="PTHR30173">
    <property type="entry name" value="SIGMA 19 FACTOR"/>
    <property type="match status" value="1"/>
</dbReference>
<keyword evidence="3" id="KW-0804">Transcription</keyword>
<dbReference type="Proteomes" id="UP000654471">
    <property type="component" value="Unassembled WGS sequence"/>
</dbReference>
<dbReference type="Pfam" id="PF04542">
    <property type="entry name" value="Sigma70_r2"/>
    <property type="match status" value="1"/>
</dbReference>
<dbReference type="InterPro" id="IPR032710">
    <property type="entry name" value="NTF2-like_dom_sf"/>
</dbReference>
<dbReference type="SUPFAM" id="SSF54427">
    <property type="entry name" value="NTF2-like"/>
    <property type="match status" value="1"/>
</dbReference>
<feature type="region of interest" description="Disordered" evidence="1">
    <location>
        <begin position="1"/>
        <end position="20"/>
    </location>
</feature>
<protein>
    <submittedName>
        <fullName evidence="3">DNA-directed RNA polymerase sigma-70 factor</fullName>
    </submittedName>
</protein>
<dbReference type="InterPro" id="IPR052704">
    <property type="entry name" value="ECF_Sigma-70_Domain"/>
</dbReference>
<evidence type="ECO:0000256" key="1">
    <source>
        <dbReference type="SAM" id="MobiDB-lite"/>
    </source>
</evidence>
<keyword evidence="4" id="KW-1185">Reference proteome</keyword>
<evidence type="ECO:0000313" key="4">
    <source>
        <dbReference type="Proteomes" id="UP000654471"/>
    </source>
</evidence>
<dbReference type="InterPro" id="IPR013324">
    <property type="entry name" value="RNA_pol_sigma_r3/r4-like"/>
</dbReference>
<gene>
    <name evidence="3" type="primary">rpoE</name>
    <name evidence="3" type="ORF">GCM10010211_08930</name>
</gene>
<name>A0ABQ2UP93_9ACTN</name>
<dbReference type="Gene3D" id="3.10.450.50">
    <property type="match status" value="1"/>
</dbReference>
<dbReference type="PANTHER" id="PTHR30173:SF43">
    <property type="entry name" value="ECF RNA POLYMERASE SIGMA FACTOR SIGI-RELATED"/>
    <property type="match status" value="1"/>
</dbReference>
<dbReference type="InterPro" id="IPR007627">
    <property type="entry name" value="RNA_pol_sigma70_r2"/>
</dbReference>
<sequence length="317" mass="33682">MREQDRTGGRGEPVERDGQDRLAERFEAERGRLHAVAYRMLGSSGEADDAVQEAWLRLSRAGAGGVGNPAAWLTTVVSRICLDMLRSRTARREELFGQELPDRLAGPGSGGPDAGDPEQEALLADSVGRALLVVLDTLAPAERIAFVLHDMFAVPFDRIAPIVERTPVTTKKLASRARHKVRGTPALPAAELTRHRRVVDAFLAACRDGDIAGLLAVLDPDAVRRADRAALPAGVPAEVRGAAAVVEQTVVLGRRARFAAPALVNGAVGAVVAPGGRLRIVLTFTLAATADGTRITGYEVIADPARLRRLDLAVLDA</sequence>
<dbReference type="EMBL" id="BMRP01000002">
    <property type="protein sequence ID" value="GGU47292.1"/>
    <property type="molecule type" value="Genomic_DNA"/>
</dbReference>
<evidence type="ECO:0000259" key="2">
    <source>
        <dbReference type="Pfam" id="PF04542"/>
    </source>
</evidence>
<dbReference type="InterPro" id="IPR014284">
    <property type="entry name" value="RNA_pol_sigma-70_dom"/>
</dbReference>
<dbReference type="Gene3D" id="1.10.1740.10">
    <property type="match status" value="1"/>
</dbReference>
<feature type="domain" description="RNA polymerase sigma-70 region 2" evidence="2">
    <location>
        <begin position="26"/>
        <end position="89"/>
    </location>
</feature>
<reference evidence="4" key="1">
    <citation type="journal article" date="2019" name="Int. J. Syst. Evol. Microbiol.">
        <title>The Global Catalogue of Microorganisms (GCM) 10K type strain sequencing project: providing services to taxonomists for standard genome sequencing and annotation.</title>
        <authorList>
            <consortium name="The Broad Institute Genomics Platform"/>
            <consortium name="The Broad Institute Genome Sequencing Center for Infectious Disease"/>
            <person name="Wu L."/>
            <person name="Ma J."/>
        </authorList>
    </citation>
    <scope>NUCLEOTIDE SEQUENCE [LARGE SCALE GENOMIC DNA]</scope>
    <source>
        <strain evidence="4">JCM 3399</strain>
    </source>
</reference>
<dbReference type="NCBIfam" id="TIGR02937">
    <property type="entry name" value="sigma70-ECF"/>
    <property type="match status" value="1"/>
</dbReference>
<dbReference type="RefSeq" id="WP_189296538.1">
    <property type="nucleotide sequence ID" value="NZ_BMRP01000002.1"/>
</dbReference>
<keyword evidence="3" id="KW-0240">DNA-directed RNA polymerase</keyword>
<accession>A0ABQ2UP93</accession>
<feature type="region of interest" description="Disordered" evidence="1">
    <location>
        <begin position="96"/>
        <end position="119"/>
    </location>
</feature>